<gene>
    <name evidence="1" type="ORF">NLU13_6224</name>
</gene>
<accession>A0AA39L6X8</accession>
<dbReference type="SUPFAM" id="SSF53474">
    <property type="entry name" value="alpha/beta-Hydrolases"/>
    <property type="match status" value="2"/>
</dbReference>
<proteinExistence type="predicted"/>
<dbReference type="PANTHER" id="PTHR12265:SF14">
    <property type="entry name" value="INDOLE-DITERPENE BIOSYNTHESIS PROTEIN PAXU"/>
    <property type="match status" value="1"/>
</dbReference>
<evidence type="ECO:0000313" key="1">
    <source>
        <dbReference type="EMBL" id="KAK0386387.1"/>
    </source>
</evidence>
<dbReference type="Pfam" id="PF05705">
    <property type="entry name" value="DUF829"/>
    <property type="match status" value="1"/>
</dbReference>
<keyword evidence="2" id="KW-1185">Reference proteome</keyword>
<dbReference type="PANTHER" id="PTHR12265">
    <property type="entry name" value="TRANSMEMBRANE PROTEIN 53"/>
    <property type="match status" value="1"/>
</dbReference>
<dbReference type="EMBL" id="JAPDFR010000005">
    <property type="protein sequence ID" value="KAK0386387.1"/>
    <property type="molecule type" value="Genomic_DNA"/>
</dbReference>
<organism evidence="1 2">
    <name type="scientific">Sarocladium strictum</name>
    <name type="common">Black bundle disease fungus</name>
    <name type="synonym">Acremonium strictum</name>
    <dbReference type="NCBI Taxonomy" id="5046"/>
    <lineage>
        <taxon>Eukaryota</taxon>
        <taxon>Fungi</taxon>
        <taxon>Dikarya</taxon>
        <taxon>Ascomycota</taxon>
        <taxon>Pezizomycotina</taxon>
        <taxon>Sordariomycetes</taxon>
        <taxon>Hypocreomycetidae</taxon>
        <taxon>Hypocreales</taxon>
        <taxon>Sarocladiaceae</taxon>
        <taxon>Sarocladium</taxon>
    </lineage>
</organism>
<protein>
    <submittedName>
        <fullName evidence="1">Uncharacterized protein</fullName>
    </submittedName>
</protein>
<reference evidence="1" key="1">
    <citation type="submission" date="2022-10" db="EMBL/GenBank/DDBJ databases">
        <title>Determination and structural analysis of whole genome sequence of Sarocladium strictum F4-1.</title>
        <authorList>
            <person name="Hu L."/>
            <person name="Jiang Y."/>
        </authorList>
    </citation>
    <scope>NUCLEOTIDE SEQUENCE</scope>
    <source>
        <strain evidence="1">F4-1</strain>
    </source>
</reference>
<comment type="caution">
    <text evidence="1">The sequence shown here is derived from an EMBL/GenBank/DDBJ whole genome shotgun (WGS) entry which is preliminary data.</text>
</comment>
<evidence type="ECO:0000313" key="2">
    <source>
        <dbReference type="Proteomes" id="UP001175261"/>
    </source>
</evidence>
<dbReference type="Proteomes" id="UP001175261">
    <property type="component" value="Unassembled WGS sequence"/>
</dbReference>
<dbReference type="InterPro" id="IPR029058">
    <property type="entry name" value="AB_hydrolase_fold"/>
</dbReference>
<dbReference type="AlphaFoldDB" id="A0AA39L6X8"/>
<sequence length="290" mass="32158">MPPRIPPAIPNFTASSDQIYIRDPATATPNSPDDPDMILIFGWGDGLPKHVAKYAEGFSGLYPAARQILVLGPISKVFFASLARRVVDMTPVVEALGDIVNPSATKKSKIMVHCMSNTGGSNYASMLQAYLDKYGQPFPHQLVVFDSTPGSPVFSWKRMGQWSRAMSMGIAGMFPWPEIVTRFFMGFATIVVYVAGFLSGEEPAGKFAVRVMDDARYVPTETKKLYLYSKEDDLISYEDIESYEAHARASGYETKAVVFQGSPHVGHMRLHPEQYWGSIKAAWQWALGKQ</sequence>
<dbReference type="InterPro" id="IPR008547">
    <property type="entry name" value="DUF829_TMEM53"/>
</dbReference>
<name>A0AA39L6X8_SARSR</name>